<proteinExistence type="predicted"/>
<organism evidence="1 2">
    <name type="scientific">Pleurodeles waltl</name>
    <name type="common">Iberian ribbed newt</name>
    <dbReference type="NCBI Taxonomy" id="8319"/>
    <lineage>
        <taxon>Eukaryota</taxon>
        <taxon>Metazoa</taxon>
        <taxon>Chordata</taxon>
        <taxon>Craniata</taxon>
        <taxon>Vertebrata</taxon>
        <taxon>Euteleostomi</taxon>
        <taxon>Amphibia</taxon>
        <taxon>Batrachia</taxon>
        <taxon>Caudata</taxon>
        <taxon>Salamandroidea</taxon>
        <taxon>Salamandridae</taxon>
        <taxon>Pleurodelinae</taxon>
        <taxon>Pleurodeles</taxon>
    </lineage>
</organism>
<sequence>MVCKNGVQAHLLRTGGRQAHMKHTPLPHEAVTPAMAACQLGLSEPVPLRTSSRANLGCQLIRRFWRSARKLEGIARDITLLLSRPLGCDRVTV</sequence>
<evidence type="ECO:0000313" key="2">
    <source>
        <dbReference type="Proteomes" id="UP001066276"/>
    </source>
</evidence>
<accession>A0AAV7L5L3</accession>
<dbReference type="EMBL" id="JANPWB010000016">
    <property type="protein sequence ID" value="KAJ1083893.1"/>
    <property type="molecule type" value="Genomic_DNA"/>
</dbReference>
<dbReference type="Proteomes" id="UP001066276">
    <property type="component" value="Chromosome 12"/>
</dbReference>
<protein>
    <submittedName>
        <fullName evidence="1">Uncharacterized protein</fullName>
    </submittedName>
</protein>
<gene>
    <name evidence="1" type="ORF">NDU88_004048</name>
</gene>
<comment type="caution">
    <text evidence="1">The sequence shown here is derived from an EMBL/GenBank/DDBJ whole genome shotgun (WGS) entry which is preliminary data.</text>
</comment>
<name>A0AAV7L5L3_PLEWA</name>
<keyword evidence="2" id="KW-1185">Reference proteome</keyword>
<evidence type="ECO:0000313" key="1">
    <source>
        <dbReference type="EMBL" id="KAJ1083893.1"/>
    </source>
</evidence>
<dbReference type="AlphaFoldDB" id="A0AAV7L5L3"/>
<reference evidence="1" key="1">
    <citation type="journal article" date="2022" name="bioRxiv">
        <title>Sequencing and chromosome-scale assembly of the giantPleurodeles waltlgenome.</title>
        <authorList>
            <person name="Brown T."/>
            <person name="Elewa A."/>
            <person name="Iarovenko S."/>
            <person name="Subramanian E."/>
            <person name="Araus A.J."/>
            <person name="Petzold A."/>
            <person name="Susuki M."/>
            <person name="Suzuki K.-i.T."/>
            <person name="Hayashi T."/>
            <person name="Toyoda A."/>
            <person name="Oliveira C."/>
            <person name="Osipova E."/>
            <person name="Leigh N.D."/>
            <person name="Simon A."/>
            <person name="Yun M.H."/>
        </authorList>
    </citation>
    <scope>NUCLEOTIDE SEQUENCE</scope>
    <source>
        <strain evidence="1">20211129_DDA</strain>
        <tissue evidence="1">Liver</tissue>
    </source>
</reference>